<name>A0ABV5FRE0_9FLAO</name>
<reference evidence="1 2" key="1">
    <citation type="submission" date="2024-09" db="EMBL/GenBank/DDBJ databases">
        <authorList>
            <person name="Sun Q."/>
            <person name="Mori K."/>
        </authorList>
    </citation>
    <scope>NUCLEOTIDE SEQUENCE [LARGE SCALE GENOMIC DNA]</scope>
    <source>
        <strain evidence="1 2">CECT 7908</strain>
    </source>
</reference>
<dbReference type="RefSeq" id="WP_290263134.1">
    <property type="nucleotide sequence ID" value="NZ_JAUFQQ010000003.1"/>
</dbReference>
<comment type="caution">
    <text evidence="1">The sequence shown here is derived from an EMBL/GenBank/DDBJ whole genome shotgun (WGS) entry which is preliminary data.</text>
</comment>
<proteinExistence type="predicted"/>
<evidence type="ECO:0000313" key="1">
    <source>
        <dbReference type="EMBL" id="MFB9066116.1"/>
    </source>
</evidence>
<keyword evidence="2" id="KW-1185">Reference proteome</keyword>
<evidence type="ECO:0000313" key="2">
    <source>
        <dbReference type="Proteomes" id="UP001589589"/>
    </source>
</evidence>
<dbReference type="EMBL" id="JBHMEX010000061">
    <property type="protein sequence ID" value="MFB9066116.1"/>
    <property type="molecule type" value="Genomic_DNA"/>
</dbReference>
<gene>
    <name evidence="1" type="ORF">ACFFUQ_19035</name>
</gene>
<protein>
    <submittedName>
        <fullName evidence="1">Uncharacterized protein</fullName>
    </submittedName>
</protein>
<sequence length="79" mass="9004">MKHSLRDLPIDGNHFFTGKMLGHFTERIKNLSPQSKALWGTMAVDQMLHHLNLACGNSSGHFNLKDETFFYPGRYLNGL</sequence>
<organism evidence="1 2">
    <name type="scientific">Flavobacterium branchiarum</name>
    <dbReference type="NCBI Taxonomy" id="1114870"/>
    <lineage>
        <taxon>Bacteria</taxon>
        <taxon>Pseudomonadati</taxon>
        <taxon>Bacteroidota</taxon>
        <taxon>Flavobacteriia</taxon>
        <taxon>Flavobacteriales</taxon>
        <taxon>Flavobacteriaceae</taxon>
        <taxon>Flavobacterium</taxon>
    </lineage>
</organism>
<dbReference type="Proteomes" id="UP001589589">
    <property type="component" value="Unassembled WGS sequence"/>
</dbReference>
<accession>A0ABV5FRE0</accession>